<protein>
    <submittedName>
        <fullName evidence="1">Uncharacterized protein</fullName>
    </submittedName>
</protein>
<dbReference type="Gene3D" id="3.90.1720.10">
    <property type="entry name" value="endopeptidase domain like (from Nostoc punctiforme)"/>
    <property type="match status" value="1"/>
</dbReference>
<dbReference type="AlphaFoldDB" id="A0AA35UKK8"/>
<gene>
    <name evidence="1" type="ORF">LMG32879_003013</name>
</gene>
<organism evidence="1 2">
    <name type="scientific">Brytella acorum</name>
    <dbReference type="NCBI Taxonomy" id="2959299"/>
    <lineage>
        <taxon>Bacteria</taxon>
        <taxon>Pseudomonadati</taxon>
        <taxon>Pseudomonadota</taxon>
        <taxon>Alphaproteobacteria</taxon>
        <taxon>Acetobacterales</taxon>
        <taxon>Acetobacteraceae</taxon>
        <taxon>Brytella</taxon>
    </lineage>
</organism>
<sequence length="84" mass="8996">MTPTLYAKDLGGSLIAAGFVALPANASAQAGDVAVIQPIPGHPAGHTCMFDGKVWISDFKQLHGFYPGPGYRADKPPYVIYRHR</sequence>
<dbReference type="EMBL" id="CATKSH010000035">
    <property type="protein sequence ID" value="CAI9122155.1"/>
    <property type="molecule type" value="Genomic_DNA"/>
</dbReference>
<keyword evidence="2" id="KW-1185">Reference proteome</keyword>
<comment type="caution">
    <text evidence="1">The sequence shown here is derived from an EMBL/GenBank/DDBJ whole genome shotgun (WGS) entry which is preliminary data.</text>
</comment>
<name>A0AA35UKK8_9PROT</name>
<accession>A0AA35UKK8</accession>
<proteinExistence type="predicted"/>
<evidence type="ECO:0000313" key="1">
    <source>
        <dbReference type="EMBL" id="CAI9122155.1"/>
    </source>
</evidence>
<evidence type="ECO:0000313" key="2">
    <source>
        <dbReference type="Proteomes" id="UP001176960"/>
    </source>
</evidence>
<reference evidence="1" key="1">
    <citation type="submission" date="2023-03" db="EMBL/GenBank/DDBJ databases">
        <authorList>
            <person name="Cleenwerck I."/>
        </authorList>
    </citation>
    <scope>NUCLEOTIDE SEQUENCE</scope>
    <source>
        <strain evidence="1">LMG 32879</strain>
    </source>
</reference>
<dbReference type="RefSeq" id="WP_289843146.1">
    <property type="nucleotide sequence ID" value="NZ_CATKSH010000035.1"/>
</dbReference>
<dbReference type="Proteomes" id="UP001176960">
    <property type="component" value="Unassembled WGS sequence"/>
</dbReference>